<keyword evidence="1" id="KW-0812">Transmembrane</keyword>
<dbReference type="PANTHER" id="PTHR46073">
    <property type="entry name" value="CHITINASE"/>
    <property type="match status" value="1"/>
</dbReference>
<dbReference type="PANTHER" id="PTHR46073:SF7">
    <property type="entry name" value="GH18 DOMAIN-CONTAINING PROTEIN"/>
    <property type="match status" value="1"/>
</dbReference>
<dbReference type="InterPro" id="IPR011583">
    <property type="entry name" value="Chitinase_II/V-like_cat"/>
</dbReference>
<keyword evidence="1" id="KW-0472">Membrane</keyword>
<dbReference type="SUPFAM" id="SSF51445">
    <property type="entry name" value="(Trans)glycosidases"/>
    <property type="match status" value="1"/>
</dbReference>
<dbReference type="GO" id="GO:0008061">
    <property type="term" value="F:chitin binding"/>
    <property type="evidence" value="ECO:0007669"/>
    <property type="project" value="InterPro"/>
</dbReference>
<dbReference type="PROSITE" id="PS51910">
    <property type="entry name" value="GH18_2"/>
    <property type="match status" value="1"/>
</dbReference>
<organism evidence="3 4">
    <name type="scientific">Caenorhabditis nigoni</name>
    <dbReference type="NCBI Taxonomy" id="1611254"/>
    <lineage>
        <taxon>Eukaryota</taxon>
        <taxon>Metazoa</taxon>
        <taxon>Ecdysozoa</taxon>
        <taxon>Nematoda</taxon>
        <taxon>Chromadorea</taxon>
        <taxon>Rhabditida</taxon>
        <taxon>Rhabditina</taxon>
        <taxon>Rhabditomorpha</taxon>
        <taxon>Rhabditoidea</taxon>
        <taxon>Rhabditidae</taxon>
        <taxon>Peloderinae</taxon>
        <taxon>Caenorhabditis</taxon>
    </lineage>
</organism>
<reference evidence="4" key="1">
    <citation type="submission" date="2017-10" db="EMBL/GenBank/DDBJ databases">
        <title>Rapid genome shrinkage in a self-fertile nematode reveals novel sperm competition proteins.</title>
        <authorList>
            <person name="Yin D."/>
            <person name="Schwarz E.M."/>
            <person name="Thomas C.G."/>
            <person name="Felde R.L."/>
            <person name="Korf I.F."/>
            <person name="Cutter A.D."/>
            <person name="Schartner C.M."/>
            <person name="Ralston E.J."/>
            <person name="Meyer B.J."/>
            <person name="Haag E.S."/>
        </authorList>
    </citation>
    <scope>NUCLEOTIDE SEQUENCE [LARGE SCALE GENOMIC DNA]</scope>
    <source>
        <strain evidence="4">JU1422</strain>
    </source>
</reference>
<keyword evidence="1" id="KW-1133">Transmembrane helix</keyword>
<dbReference type="Proteomes" id="UP000230233">
    <property type="component" value="Chromosome II"/>
</dbReference>
<proteinExistence type="predicted"/>
<dbReference type="GO" id="GO:0005975">
    <property type="term" value="P:carbohydrate metabolic process"/>
    <property type="evidence" value="ECO:0007669"/>
    <property type="project" value="InterPro"/>
</dbReference>
<dbReference type="SMART" id="SM00636">
    <property type="entry name" value="Glyco_18"/>
    <property type="match status" value="1"/>
</dbReference>
<evidence type="ECO:0000313" key="4">
    <source>
        <dbReference type="Proteomes" id="UP000230233"/>
    </source>
</evidence>
<dbReference type="STRING" id="1611254.A0A2G5V3L8"/>
<feature type="transmembrane region" description="Helical" evidence="1">
    <location>
        <begin position="28"/>
        <end position="56"/>
    </location>
</feature>
<comment type="caution">
    <text evidence="3">The sequence shown here is derived from an EMBL/GenBank/DDBJ whole genome shotgun (WGS) entry which is preliminary data.</text>
</comment>
<dbReference type="OrthoDB" id="5797126at2759"/>
<keyword evidence="4" id="KW-1185">Reference proteome</keyword>
<feature type="domain" description="GH18" evidence="2">
    <location>
        <begin position="108"/>
        <end position="458"/>
    </location>
</feature>
<evidence type="ECO:0000256" key="1">
    <source>
        <dbReference type="SAM" id="Phobius"/>
    </source>
</evidence>
<gene>
    <name evidence="3" type="primary">Cnig_chr_II.g6068</name>
    <name evidence="3" type="ORF">B9Z55_006068</name>
</gene>
<dbReference type="InterPro" id="IPR001223">
    <property type="entry name" value="Glyco_hydro18_cat"/>
</dbReference>
<dbReference type="Pfam" id="PF00704">
    <property type="entry name" value="Glyco_hydro_18"/>
    <property type="match status" value="1"/>
</dbReference>
<evidence type="ECO:0000259" key="2">
    <source>
        <dbReference type="PROSITE" id="PS51910"/>
    </source>
</evidence>
<name>A0A2G5V3L8_9PELO</name>
<protein>
    <recommendedName>
        <fullName evidence="2">GH18 domain-containing protein</fullName>
    </recommendedName>
</protein>
<dbReference type="Gene3D" id="3.20.20.80">
    <property type="entry name" value="Glycosidases"/>
    <property type="match status" value="2"/>
</dbReference>
<evidence type="ECO:0000313" key="3">
    <source>
        <dbReference type="EMBL" id="PIC46347.1"/>
    </source>
</evidence>
<dbReference type="AlphaFoldDB" id="A0A2G5V3L8"/>
<sequence>MQSRRNPETRRSLIEQNQYEASLDDASFCTATVVIISVLFVTGVLALLISFIGLFVAETMGETTTEASLITTTEFPTTDLDHITKRDTVENTITMDYTTSDSSKSCEKRVVGFYTEIESTPITKTQLRKLTHAVFAYIQMNSDGTLQFKTDRVRQRFLDMKNKAKSISSDSNEKDLKVMVSIGGPDNSDNYSNVLEDPARKRTFIESVMSLLKEHDIDGVDLFWKWPKEYQQFEYSQLLKELRERMSEYQLISITAPPAGIDNWEYGFDLNGILKHIDFINVLSMDYYGPWPNRWGTPAGPTSPLYGGINEKENFNVDHTMRYYSCETRNPSKLNLVIPFYARLWRNVQGALDVGAEVFRHVELKNEKAYGRDYMSRWTAENEKWKLVNATWDEDTKTSYIFDPNAKTYLTFETEKSIAAKMEYVKAKKLGGVWLWNVDQDDKRNSVLNAVTSNKQCLERDDGSVEYDC</sequence>
<dbReference type="EMBL" id="PDUG01000002">
    <property type="protein sequence ID" value="PIC46347.1"/>
    <property type="molecule type" value="Genomic_DNA"/>
</dbReference>
<accession>A0A2G5V3L8</accession>
<dbReference type="InterPro" id="IPR017853">
    <property type="entry name" value="GH"/>
</dbReference>